<dbReference type="InterPro" id="IPR007627">
    <property type="entry name" value="RNA_pol_sigma70_r2"/>
</dbReference>
<feature type="domain" description="RNA polymerase sigma-70" evidence="8">
    <location>
        <begin position="318"/>
        <end position="331"/>
    </location>
</feature>
<dbReference type="RefSeq" id="WP_170141217.1">
    <property type="nucleotide sequence ID" value="NZ_AP018437.1"/>
</dbReference>
<dbReference type="InterPro" id="IPR007624">
    <property type="entry name" value="RNA_pol_sigma70_r3"/>
</dbReference>
<keyword evidence="2 6" id="KW-0805">Transcription regulation</keyword>
<dbReference type="PANTHER" id="PTHR30603">
    <property type="entry name" value="RNA POLYMERASE SIGMA FACTOR RPO"/>
    <property type="match status" value="1"/>
</dbReference>
<comment type="function">
    <text evidence="6">Sigma factors are initiation factors that promote the attachment of RNA polymerase to specific initiation sites and are then released.</text>
</comment>
<sequence length="556" mass="63211">MTEPVKPSKPKSPSSGKKSTAPRKKRTKAEIGNGKADSISESIELEEELLPDESEQEVFTPEDSDLLDSVESDEEEPSDDSSDFIGPSNLNLELSEDPVRLYLKEIGQIDLLTAESEFRLATRNEAKKRLDWLLERDGENLAEDGQIQVLFCQIMKDLLESYKNLQAFCQANQVLELPDFALVLAEAQALREQWKTDEPSYMRDYLSTYWKESERTQDVIRSELVSGLIQEIYAFFLAAYLLPEETALYLLDFLNSKGSFPTERTCIGHLPDIPVLKKNIQTINDLSEDATQALIKANLRLVVSVAKRYLGRGISLLDLIQEGNLGLLRAVSKFDPARGFKFSTYATWWIRQSISRHIAEQARTIRIPVHLFESISKLLRIQRSLVQKLGRDPGPEDLALESDFLAEEDRVKIKRAQKNGTAIGADVQARWDAASMKIQRIMKSAEEPVSLERPIGDEDSSQLGDFIEDYDAIEPMDAAAKEMLRDQVQSALGALSERERQVLELRFGLIDGKDHTLEEVSNYFNVTRERIRQIEAKALRKLRHPTRSRNLRDYFG</sequence>
<dbReference type="InterPro" id="IPR009042">
    <property type="entry name" value="RNA_pol_sigma70_r1_2"/>
</dbReference>
<comment type="similarity">
    <text evidence="1 6">Belongs to the sigma-70 factor family.</text>
</comment>
<evidence type="ECO:0000256" key="1">
    <source>
        <dbReference type="ARBA" id="ARBA00007788"/>
    </source>
</evidence>
<keyword evidence="5 6" id="KW-0804">Transcription</keyword>
<evidence type="ECO:0000256" key="7">
    <source>
        <dbReference type="SAM" id="MobiDB-lite"/>
    </source>
</evidence>
<evidence type="ECO:0000259" key="8">
    <source>
        <dbReference type="PROSITE" id="PS00715"/>
    </source>
</evidence>
<evidence type="ECO:0000256" key="3">
    <source>
        <dbReference type="ARBA" id="ARBA00023082"/>
    </source>
</evidence>
<name>A0A347ZNI7_9CHLR</name>
<proteinExistence type="inferred from homology"/>
<protein>
    <recommendedName>
        <fullName evidence="6">RNA polymerase sigma factor</fullName>
    </recommendedName>
</protein>
<dbReference type="AlphaFoldDB" id="A0A347ZNI7"/>
<keyword evidence="3 6" id="KW-0731">Sigma factor</keyword>
<evidence type="ECO:0000313" key="10">
    <source>
        <dbReference type="EMBL" id="REG08471.1"/>
    </source>
</evidence>
<dbReference type="PROSITE" id="PS00715">
    <property type="entry name" value="SIGMA70_1"/>
    <property type="match status" value="1"/>
</dbReference>
<comment type="caution">
    <text evidence="10">The sequence shown here is derived from an EMBL/GenBank/DDBJ whole genome shotgun (WGS) entry which is preliminary data.</text>
</comment>
<dbReference type="InterPro" id="IPR013324">
    <property type="entry name" value="RNA_pol_sigma_r3/r4-like"/>
</dbReference>
<accession>A0A347ZNI7</accession>
<evidence type="ECO:0000313" key="11">
    <source>
        <dbReference type="Proteomes" id="UP000256388"/>
    </source>
</evidence>
<dbReference type="GO" id="GO:0003677">
    <property type="term" value="F:DNA binding"/>
    <property type="evidence" value="ECO:0007669"/>
    <property type="project" value="UniProtKB-KW"/>
</dbReference>
<dbReference type="GO" id="GO:0016987">
    <property type="term" value="F:sigma factor activity"/>
    <property type="evidence" value="ECO:0007669"/>
    <property type="project" value="UniProtKB-KW"/>
</dbReference>
<dbReference type="Proteomes" id="UP000256388">
    <property type="component" value="Unassembled WGS sequence"/>
</dbReference>
<evidence type="ECO:0000256" key="5">
    <source>
        <dbReference type="ARBA" id="ARBA00023163"/>
    </source>
</evidence>
<dbReference type="Pfam" id="PF00140">
    <property type="entry name" value="Sigma70_r1_2"/>
    <property type="match status" value="1"/>
</dbReference>
<dbReference type="NCBIfam" id="TIGR02937">
    <property type="entry name" value="sigma70-ECF"/>
    <property type="match status" value="1"/>
</dbReference>
<organism evidence="10 11">
    <name type="scientific">Pelolinea submarina</name>
    <dbReference type="NCBI Taxonomy" id="913107"/>
    <lineage>
        <taxon>Bacteria</taxon>
        <taxon>Bacillati</taxon>
        <taxon>Chloroflexota</taxon>
        <taxon>Anaerolineae</taxon>
        <taxon>Anaerolineales</taxon>
        <taxon>Anaerolineaceae</taxon>
        <taxon>Pelolinea</taxon>
    </lineage>
</organism>
<dbReference type="Pfam" id="PF04545">
    <property type="entry name" value="Sigma70_r4"/>
    <property type="match status" value="1"/>
</dbReference>
<evidence type="ECO:0000256" key="2">
    <source>
        <dbReference type="ARBA" id="ARBA00023015"/>
    </source>
</evidence>
<dbReference type="PROSITE" id="PS00716">
    <property type="entry name" value="SIGMA70_2"/>
    <property type="match status" value="1"/>
</dbReference>
<evidence type="ECO:0000256" key="4">
    <source>
        <dbReference type="ARBA" id="ARBA00023125"/>
    </source>
</evidence>
<keyword evidence="4 6" id="KW-0238">DNA-binding</keyword>
<dbReference type="Gene3D" id="1.10.10.10">
    <property type="entry name" value="Winged helix-like DNA-binding domain superfamily/Winged helix DNA-binding domain"/>
    <property type="match status" value="2"/>
</dbReference>
<dbReference type="InterPro" id="IPR050239">
    <property type="entry name" value="Sigma-70_RNA_pol_init_factors"/>
</dbReference>
<gene>
    <name evidence="10" type="ORF">DFR64_1838</name>
</gene>
<dbReference type="InterPro" id="IPR000943">
    <property type="entry name" value="RNA_pol_sigma70"/>
</dbReference>
<dbReference type="EMBL" id="QUMS01000002">
    <property type="protein sequence ID" value="REG08471.1"/>
    <property type="molecule type" value="Genomic_DNA"/>
</dbReference>
<dbReference type="InterPro" id="IPR014284">
    <property type="entry name" value="RNA_pol_sigma-70_dom"/>
</dbReference>
<dbReference type="Pfam" id="PF04539">
    <property type="entry name" value="Sigma70_r3"/>
    <property type="match status" value="1"/>
</dbReference>
<dbReference type="PANTHER" id="PTHR30603:SF60">
    <property type="entry name" value="RNA POLYMERASE SIGMA FACTOR RPOD"/>
    <property type="match status" value="1"/>
</dbReference>
<dbReference type="FunFam" id="1.10.601.10:FF:000001">
    <property type="entry name" value="RNA polymerase sigma factor SigA"/>
    <property type="match status" value="1"/>
</dbReference>
<reference evidence="10 11" key="1">
    <citation type="submission" date="2018-08" db="EMBL/GenBank/DDBJ databases">
        <title>Genomic Encyclopedia of Type Strains, Phase IV (KMG-IV): sequencing the most valuable type-strain genomes for metagenomic binning, comparative biology and taxonomic classification.</title>
        <authorList>
            <person name="Goeker M."/>
        </authorList>
    </citation>
    <scope>NUCLEOTIDE SEQUENCE [LARGE SCALE GENOMIC DNA]</scope>
    <source>
        <strain evidence="10 11">DSM 23923</strain>
    </source>
</reference>
<feature type="region of interest" description="Disordered" evidence="7">
    <location>
        <begin position="1"/>
        <end position="89"/>
    </location>
</feature>
<dbReference type="SUPFAM" id="SSF88659">
    <property type="entry name" value="Sigma3 and sigma4 domains of RNA polymerase sigma factors"/>
    <property type="match status" value="2"/>
</dbReference>
<dbReference type="InterPro" id="IPR013325">
    <property type="entry name" value="RNA_pol_sigma_r2"/>
</dbReference>
<dbReference type="SUPFAM" id="SSF88946">
    <property type="entry name" value="Sigma2 domain of RNA polymerase sigma factors"/>
    <property type="match status" value="1"/>
</dbReference>
<dbReference type="Pfam" id="PF04542">
    <property type="entry name" value="Sigma70_r2"/>
    <property type="match status" value="1"/>
</dbReference>
<dbReference type="PRINTS" id="PR00046">
    <property type="entry name" value="SIGMA70FCT"/>
</dbReference>
<evidence type="ECO:0000256" key="6">
    <source>
        <dbReference type="RuleBase" id="RU362124"/>
    </source>
</evidence>
<dbReference type="GO" id="GO:0006352">
    <property type="term" value="P:DNA-templated transcription initiation"/>
    <property type="evidence" value="ECO:0007669"/>
    <property type="project" value="InterPro"/>
</dbReference>
<dbReference type="Gene3D" id="1.10.601.10">
    <property type="entry name" value="RNA Polymerase Primary Sigma Factor"/>
    <property type="match status" value="2"/>
</dbReference>
<feature type="domain" description="RNA polymerase sigma-70" evidence="9">
    <location>
        <begin position="516"/>
        <end position="542"/>
    </location>
</feature>
<evidence type="ECO:0000259" key="9">
    <source>
        <dbReference type="PROSITE" id="PS00716"/>
    </source>
</evidence>
<dbReference type="InterPro" id="IPR007630">
    <property type="entry name" value="RNA_pol_sigma70_r4"/>
</dbReference>
<dbReference type="InterPro" id="IPR036388">
    <property type="entry name" value="WH-like_DNA-bd_sf"/>
</dbReference>
<dbReference type="CDD" id="cd06171">
    <property type="entry name" value="Sigma70_r4"/>
    <property type="match status" value="1"/>
</dbReference>
<keyword evidence="11" id="KW-1185">Reference proteome</keyword>
<feature type="compositionally biased region" description="Acidic residues" evidence="7">
    <location>
        <begin position="43"/>
        <end position="82"/>
    </location>
</feature>